<evidence type="ECO:0000256" key="4">
    <source>
        <dbReference type="ARBA" id="ARBA00022692"/>
    </source>
</evidence>
<reference evidence="10 11" key="2">
    <citation type="submission" date="2018-11" db="EMBL/GenBank/DDBJ databases">
        <authorList>
            <consortium name="Pathogen Informatics"/>
        </authorList>
    </citation>
    <scope>NUCLEOTIDE SEQUENCE [LARGE SCALE GENOMIC DNA]</scope>
</reference>
<protein>
    <recommendedName>
        <fullName evidence="9">Transmembrane 9 superfamily member</fullName>
    </recommendedName>
</protein>
<proteinExistence type="inferred from homology"/>
<feature type="chain" id="PRO_5043073491" description="Transmembrane 9 superfamily member" evidence="9">
    <location>
        <begin position="24"/>
        <end position="260"/>
    </location>
</feature>
<sequence length="260" mass="30417">MWRGNYITYVILQLCSLFHIEQGFYVPGVAPVEFRDGDPIEVKGIKITSTKTVVPYEYYSLPFCRPQGAIHYISENLGEVMRGDRIVNTPFAIFMKRDIKCNTTCSPRSPVSLNPEESENLANRIKEEYHVHLLVDNLPCITRYQIENSNEVIYENGYRLGWENNNRYYVNNHLDIILRYHQPRPDVYRVVGFEVQPQSIDSSRFKFSSDSPVTFPAIVEMLTFSYISYELLYRSIIIPYDKLKSFAEFVQFSKKVNLFV</sequence>
<dbReference type="GO" id="GO:0016020">
    <property type="term" value="C:membrane"/>
    <property type="evidence" value="ECO:0007669"/>
    <property type="project" value="UniProtKB-SubCell"/>
</dbReference>
<evidence type="ECO:0000256" key="7">
    <source>
        <dbReference type="ARBA" id="ARBA00023034"/>
    </source>
</evidence>
<feature type="signal peptide" evidence="9">
    <location>
        <begin position="1"/>
        <end position="23"/>
    </location>
</feature>
<dbReference type="WBParaSite" id="BTMF_0001161401-mRNA-1">
    <property type="protein sequence ID" value="BTMF_0001161401-mRNA-1"/>
    <property type="gene ID" value="BTMF_0001161401"/>
</dbReference>
<organism evidence="12">
    <name type="scientific">Brugia timori</name>
    <dbReference type="NCBI Taxonomy" id="42155"/>
    <lineage>
        <taxon>Eukaryota</taxon>
        <taxon>Metazoa</taxon>
        <taxon>Ecdysozoa</taxon>
        <taxon>Nematoda</taxon>
        <taxon>Chromadorea</taxon>
        <taxon>Rhabditida</taxon>
        <taxon>Spirurina</taxon>
        <taxon>Spiruromorpha</taxon>
        <taxon>Filarioidea</taxon>
        <taxon>Onchocercidae</taxon>
        <taxon>Brugia</taxon>
    </lineage>
</organism>
<dbReference type="AlphaFoldDB" id="A0A0R3QV62"/>
<accession>A0A0R3QV62</accession>
<dbReference type="EMBL" id="UZAG01017070">
    <property type="protein sequence ID" value="VDO32652.1"/>
    <property type="molecule type" value="Genomic_DNA"/>
</dbReference>
<dbReference type="InterPro" id="IPR004240">
    <property type="entry name" value="EMP70"/>
</dbReference>
<evidence type="ECO:0000256" key="8">
    <source>
        <dbReference type="ARBA" id="ARBA00023136"/>
    </source>
</evidence>
<dbReference type="GO" id="GO:0005794">
    <property type="term" value="C:Golgi apparatus"/>
    <property type="evidence" value="ECO:0007669"/>
    <property type="project" value="UniProtKB-SubCell"/>
</dbReference>
<evidence type="ECO:0000313" key="11">
    <source>
        <dbReference type="Proteomes" id="UP000280834"/>
    </source>
</evidence>
<keyword evidence="8" id="KW-0472">Membrane</keyword>
<evidence type="ECO:0000256" key="6">
    <source>
        <dbReference type="ARBA" id="ARBA00022989"/>
    </source>
</evidence>
<dbReference type="Pfam" id="PF02990">
    <property type="entry name" value="EMP70"/>
    <property type="match status" value="1"/>
</dbReference>
<dbReference type="GO" id="GO:0072657">
    <property type="term" value="P:protein localization to membrane"/>
    <property type="evidence" value="ECO:0007669"/>
    <property type="project" value="TreeGrafter"/>
</dbReference>
<comment type="subcellular location">
    <subcellularLocation>
        <location evidence="2">Golgi apparatus</location>
    </subcellularLocation>
    <subcellularLocation>
        <location evidence="1">Membrane</location>
        <topology evidence="1">Multi-pass membrane protein</topology>
    </subcellularLocation>
</comment>
<keyword evidence="4" id="KW-0812">Transmembrane</keyword>
<dbReference type="Proteomes" id="UP000280834">
    <property type="component" value="Unassembled WGS sequence"/>
</dbReference>
<evidence type="ECO:0000256" key="2">
    <source>
        <dbReference type="ARBA" id="ARBA00004555"/>
    </source>
</evidence>
<reference evidence="12" key="1">
    <citation type="submission" date="2017-02" db="UniProtKB">
        <authorList>
            <consortium name="WormBaseParasite"/>
        </authorList>
    </citation>
    <scope>IDENTIFICATION</scope>
</reference>
<evidence type="ECO:0000256" key="3">
    <source>
        <dbReference type="ARBA" id="ARBA00005227"/>
    </source>
</evidence>
<dbReference type="PANTHER" id="PTHR10766:SF55">
    <property type="entry name" value="TRANSMEMBRANE 9 SUPERFAMILY MEMBER 4"/>
    <property type="match status" value="1"/>
</dbReference>
<dbReference type="STRING" id="42155.A0A0R3QV62"/>
<keyword evidence="5 9" id="KW-0732">Signal</keyword>
<evidence type="ECO:0000313" key="10">
    <source>
        <dbReference type="EMBL" id="VDO32652.1"/>
    </source>
</evidence>
<evidence type="ECO:0000256" key="5">
    <source>
        <dbReference type="ARBA" id="ARBA00022729"/>
    </source>
</evidence>
<gene>
    <name evidence="10" type="ORF">BTMF_LOCUS9648</name>
</gene>
<keyword evidence="11" id="KW-1185">Reference proteome</keyword>
<evidence type="ECO:0000313" key="12">
    <source>
        <dbReference type="WBParaSite" id="BTMF_0001161401-mRNA-1"/>
    </source>
</evidence>
<comment type="similarity">
    <text evidence="3 9">Belongs to the nonaspanin (TM9SF) (TC 9.A.2) family.</text>
</comment>
<name>A0A0R3QV62_9BILA</name>
<keyword evidence="7" id="KW-0333">Golgi apparatus</keyword>
<evidence type="ECO:0000256" key="1">
    <source>
        <dbReference type="ARBA" id="ARBA00004141"/>
    </source>
</evidence>
<evidence type="ECO:0000256" key="9">
    <source>
        <dbReference type="RuleBase" id="RU363079"/>
    </source>
</evidence>
<dbReference type="PANTHER" id="PTHR10766">
    <property type="entry name" value="TRANSMEMBRANE 9 SUPERFAMILY PROTEIN"/>
    <property type="match status" value="1"/>
</dbReference>
<keyword evidence="6" id="KW-1133">Transmembrane helix</keyword>